<reference evidence="2 3" key="1">
    <citation type="journal article" date="2016" name="Mol. Biol. Evol.">
        <title>Comparative Genomics of Early-Diverging Mushroom-Forming Fungi Provides Insights into the Origins of Lignocellulose Decay Capabilities.</title>
        <authorList>
            <person name="Nagy L.G."/>
            <person name="Riley R."/>
            <person name="Tritt A."/>
            <person name="Adam C."/>
            <person name="Daum C."/>
            <person name="Floudas D."/>
            <person name="Sun H."/>
            <person name="Yadav J.S."/>
            <person name="Pangilinan J."/>
            <person name="Larsson K.H."/>
            <person name="Matsuura K."/>
            <person name="Barry K."/>
            <person name="Labutti K."/>
            <person name="Kuo R."/>
            <person name="Ohm R.A."/>
            <person name="Bhattacharya S.S."/>
            <person name="Shirouzu T."/>
            <person name="Yoshinaga Y."/>
            <person name="Martin F.M."/>
            <person name="Grigoriev I.V."/>
            <person name="Hibbett D.S."/>
        </authorList>
    </citation>
    <scope>NUCLEOTIDE SEQUENCE [LARGE SCALE GENOMIC DNA]</scope>
    <source>
        <strain evidence="2 3">HHB14362 ss-1</strain>
    </source>
</reference>
<protein>
    <submittedName>
        <fullName evidence="2">Uncharacterized protein</fullName>
    </submittedName>
</protein>
<name>A0A165NF23_9AGAM</name>
<feature type="region of interest" description="Disordered" evidence="1">
    <location>
        <begin position="108"/>
        <end position="162"/>
    </location>
</feature>
<organism evidence="2 3">
    <name type="scientific">Neolentinus lepideus HHB14362 ss-1</name>
    <dbReference type="NCBI Taxonomy" id="1314782"/>
    <lineage>
        <taxon>Eukaryota</taxon>
        <taxon>Fungi</taxon>
        <taxon>Dikarya</taxon>
        <taxon>Basidiomycota</taxon>
        <taxon>Agaricomycotina</taxon>
        <taxon>Agaricomycetes</taxon>
        <taxon>Gloeophyllales</taxon>
        <taxon>Gloeophyllaceae</taxon>
        <taxon>Neolentinus</taxon>
    </lineage>
</organism>
<accession>A0A165NF23</accession>
<gene>
    <name evidence="2" type="ORF">NEOLEDRAFT_1141894</name>
</gene>
<evidence type="ECO:0000313" key="2">
    <source>
        <dbReference type="EMBL" id="KZT19550.1"/>
    </source>
</evidence>
<dbReference type="AlphaFoldDB" id="A0A165NF23"/>
<dbReference type="EMBL" id="KV425638">
    <property type="protein sequence ID" value="KZT19550.1"/>
    <property type="molecule type" value="Genomic_DNA"/>
</dbReference>
<dbReference type="InParanoid" id="A0A165NF23"/>
<keyword evidence="3" id="KW-1185">Reference proteome</keyword>
<proteinExistence type="predicted"/>
<sequence>MCNPPRYLYTPVTTPSGSKRLYMGRVTIAKNILGLLECPIEDSRGNWQTPRWPLNSYRKRPVNGNYHLWIPLGRFVDYQKIPTIDKTLMDSASGRLVFDLERMEGVHVPEKERKGKKKRPDTKHLSVHKTNKHLVSRSPFDPGEVNTIPFPSNEGCVQSSHP</sequence>
<evidence type="ECO:0000256" key="1">
    <source>
        <dbReference type="SAM" id="MobiDB-lite"/>
    </source>
</evidence>
<feature type="compositionally biased region" description="Basic residues" evidence="1">
    <location>
        <begin position="114"/>
        <end position="135"/>
    </location>
</feature>
<evidence type="ECO:0000313" key="3">
    <source>
        <dbReference type="Proteomes" id="UP000076761"/>
    </source>
</evidence>
<dbReference type="Proteomes" id="UP000076761">
    <property type="component" value="Unassembled WGS sequence"/>
</dbReference>
<dbReference type="OrthoDB" id="3296781at2759"/>